<proteinExistence type="predicted"/>
<gene>
    <name evidence="1" type="ORF">BBD42_01985</name>
</gene>
<dbReference type="EMBL" id="CP016808">
    <property type="protein sequence ID" value="ANY65375.1"/>
    <property type="molecule type" value="Genomic_DNA"/>
</dbReference>
<accession>A0A1B2DCF7</accession>
<name>A0A1B2DCF7_9BACL</name>
<dbReference type="AlphaFoldDB" id="A0A1B2DCF7"/>
<reference evidence="1" key="1">
    <citation type="submission" date="2016-08" db="EMBL/GenBank/DDBJ databases">
        <title>Complete Genome Seqeunce of Paenibacillus sp. BIHB 4019 from tea rhizoplane.</title>
        <authorList>
            <person name="Thakur R."/>
            <person name="Swarnkar M.K."/>
            <person name="Gulati A."/>
        </authorList>
    </citation>
    <scope>NUCLEOTIDE SEQUENCE [LARGE SCALE GENOMIC DNA]</scope>
    <source>
        <strain evidence="1">BIHB4019</strain>
    </source>
</reference>
<protein>
    <submittedName>
        <fullName evidence="1">Uncharacterized protein</fullName>
    </submittedName>
</protein>
<organism evidence="1">
    <name type="scientific">Paenibacillus sp. BIHB 4019</name>
    <dbReference type="NCBI Taxonomy" id="1870819"/>
    <lineage>
        <taxon>Bacteria</taxon>
        <taxon>Bacillati</taxon>
        <taxon>Bacillota</taxon>
        <taxon>Bacilli</taxon>
        <taxon>Bacillales</taxon>
        <taxon>Paenibacillaceae</taxon>
        <taxon>Paenibacillus</taxon>
    </lineage>
</organism>
<evidence type="ECO:0000313" key="1">
    <source>
        <dbReference type="EMBL" id="ANY65375.1"/>
    </source>
</evidence>
<sequence>MTNNRIYLFFGFGEGSEYVLHPLYQYMKDLNYNCIEIDMMKQQNAIDVIKPLRGKDIIFITSAHLFMDKKNFSPYYQDDGIISALEIIEYLKPKKCIYYPHDLVTPVLSQDSMWLSLFDVFLSPLPNLNHLKRYAEVVEVGWIKKQKNTPPSHYVAGEDLRVAFAMSSIGYYFKKGYDFTYEFWKPLFDEGIGIKLPFWPNVIEFESYLEKKGVNIFPSHTNILDLIHSNDIIITNSTTSVTIEAGLSGRMVLNVLDNVVPRQEQLSYGIGISSISSLPLEDCMKTIEQIKAGDMPVRNAPEFILPFNFELATKILTV</sequence>
<dbReference type="RefSeq" id="WP_099516776.1">
    <property type="nucleotide sequence ID" value="NZ_CP016808.1"/>
</dbReference>